<dbReference type="RefSeq" id="WP_226177766.1">
    <property type="nucleotide sequence ID" value="NZ_JAJADR010000005.1"/>
</dbReference>
<dbReference type="EC" id="2.4.-.-" evidence="2"/>
<proteinExistence type="predicted"/>
<evidence type="ECO:0000259" key="1">
    <source>
        <dbReference type="Pfam" id="PF00535"/>
    </source>
</evidence>
<dbReference type="InterPro" id="IPR050834">
    <property type="entry name" value="Glycosyltransf_2"/>
</dbReference>
<evidence type="ECO:0000313" key="3">
    <source>
        <dbReference type="Proteomes" id="UP001165296"/>
    </source>
</evidence>
<dbReference type="InterPro" id="IPR001173">
    <property type="entry name" value="Glyco_trans_2-like"/>
</dbReference>
<keyword evidence="2" id="KW-0328">Glycosyltransferase</keyword>
<keyword evidence="2" id="KW-0456">Lyase</keyword>
<dbReference type="PANTHER" id="PTHR43685">
    <property type="entry name" value="GLYCOSYLTRANSFERASE"/>
    <property type="match status" value="1"/>
</dbReference>
<evidence type="ECO:0000313" key="2">
    <source>
        <dbReference type="EMBL" id="MCB2409913.1"/>
    </source>
</evidence>
<dbReference type="EMBL" id="JAJADR010000005">
    <property type="protein sequence ID" value="MCB2409913.1"/>
    <property type="molecule type" value="Genomic_DNA"/>
</dbReference>
<feature type="domain" description="Glycosyltransferase 2-like" evidence="1">
    <location>
        <begin position="39"/>
        <end position="178"/>
    </location>
</feature>
<name>A0ABS8AUM7_9BACT</name>
<comment type="caution">
    <text evidence="2">The sequence shown here is derived from an EMBL/GenBank/DDBJ whole genome shotgun (WGS) entry which is preliminary data.</text>
</comment>
<organism evidence="2 3">
    <name type="scientific">Hymenobacter lucidus</name>
    <dbReference type="NCBI Taxonomy" id="2880930"/>
    <lineage>
        <taxon>Bacteria</taxon>
        <taxon>Pseudomonadati</taxon>
        <taxon>Bacteroidota</taxon>
        <taxon>Cytophagia</taxon>
        <taxon>Cytophagales</taxon>
        <taxon>Hymenobacteraceae</taxon>
        <taxon>Hymenobacter</taxon>
    </lineage>
</organism>
<dbReference type="Gene3D" id="3.90.550.10">
    <property type="entry name" value="Spore Coat Polysaccharide Biosynthesis Protein SpsA, Chain A"/>
    <property type="match status" value="1"/>
</dbReference>
<dbReference type="Proteomes" id="UP001165296">
    <property type="component" value="Unassembled WGS sequence"/>
</dbReference>
<keyword evidence="3" id="KW-1185">Reference proteome</keyword>
<dbReference type="InterPro" id="IPR029044">
    <property type="entry name" value="Nucleotide-diphossugar_trans"/>
</dbReference>
<dbReference type="GO" id="GO:0016829">
    <property type="term" value="F:lyase activity"/>
    <property type="evidence" value="ECO:0007669"/>
    <property type="project" value="UniProtKB-KW"/>
</dbReference>
<sequence>MTHASPSRFHATHDAAAAPAVVAVLHIAALPAPELHAVVIVPVKDEAENLSRTLAALATQQDLQGQSLPIGFFEVIVLANNCHDQSAAVARRFADAHPHLVLHVVEMTLPPAEAHIGRARRLLMDEACRRLELVNSATGFIASTDGDTEVAPTWLAATLAELTTYRAAAVCGRILTPPRPTSCPVRRYHLRDAAYRLLQARLEAELDPSPGDPWPRHHQHFGASFAITVAAYRRVGGLPVVPYLEDEALYQALRRHDLRVRHSPAVRVFTSDRQEGRVAVGLSWQLREWAVLSVQQQEPLVAGVPCLVAALEVRRQLRHFWQATRPAEPTEIIPATQTQSIAEIASTLGVSAVSLTLRVHQAAAFGELWEWVEHSLLTKASWTQQWPPVPLSEAVSELRRLLSLTTTAKP</sequence>
<gene>
    <name evidence="2" type="ORF">LGH74_18125</name>
</gene>
<dbReference type="PANTHER" id="PTHR43685:SF14">
    <property type="entry name" value="GLYCOSYLTRANSFERASE 2-LIKE DOMAIN-CONTAINING PROTEIN"/>
    <property type="match status" value="1"/>
</dbReference>
<protein>
    <submittedName>
        <fullName evidence="2">Glycosyltransferase</fullName>
        <ecNumber evidence="2">2.4.-.-</ecNumber>
    </submittedName>
</protein>
<dbReference type="SUPFAM" id="SSF53448">
    <property type="entry name" value="Nucleotide-diphospho-sugar transferases"/>
    <property type="match status" value="1"/>
</dbReference>
<keyword evidence="2" id="KW-0808">Transferase</keyword>
<dbReference type="GO" id="GO:0016757">
    <property type="term" value="F:glycosyltransferase activity"/>
    <property type="evidence" value="ECO:0007669"/>
    <property type="project" value="UniProtKB-KW"/>
</dbReference>
<reference evidence="2" key="1">
    <citation type="submission" date="2021-10" db="EMBL/GenBank/DDBJ databases">
        <authorList>
            <person name="Dean J.D."/>
            <person name="Kim M.K."/>
            <person name="Newey C.N."/>
            <person name="Stoker T.S."/>
            <person name="Thompson D.W."/>
            <person name="Grose J.H."/>
        </authorList>
    </citation>
    <scope>NUCLEOTIDE SEQUENCE</scope>
    <source>
        <strain evidence="2">BT178</strain>
    </source>
</reference>
<accession>A0ABS8AUM7</accession>
<dbReference type="Pfam" id="PF00535">
    <property type="entry name" value="Glycos_transf_2"/>
    <property type="match status" value="1"/>
</dbReference>